<dbReference type="Proteomes" id="UP000057043">
    <property type="component" value="Unassembled WGS sequence"/>
</dbReference>
<evidence type="ECO:0000313" key="1">
    <source>
        <dbReference type="EMBL" id="KUK43394.1"/>
    </source>
</evidence>
<dbReference type="EMBL" id="LGFT01000077">
    <property type="protein sequence ID" value="KUK43394.1"/>
    <property type="molecule type" value="Genomic_DNA"/>
</dbReference>
<accession>A0A101FS71</accession>
<protein>
    <submittedName>
        <fullName evidence="1">Uncharacterized protein</fullName>
    </submittedName>
</protein>
<name>A0A101FS71_9EURY</name>
<organism evidence="1 2">
    <name type="scientific">Methanothrix harundinacea</name>
    <dbReference type="NCBI Taxonomy" id="301375"/>
    <lineage>
        <taxon>Archaea</taxon>
        <taxon>Methanobacteriati</taxon>
        <taxon>Methanobacteriota</taxon>
        <taxon>Stenosarchaea group</taxon>
        <taxon>Methanomicrobia</taxon>
        <taxon>Methanotrichales</taxon>
        <taxon>Methanotrichaceae</taxon>
        <taxon>Methanothrix</taxon>
    </lineage>
</organism>
<gene>
    <name evidence="1" type="ORF">XD72_2225</name>
</gene>
<sequence length="572" mass="64548">DYDPLVYVREGSKTYQKVRAQVESPIGQGDLRLRIDGPEMQFEETSPGILMGDKRYSYSWSVPFGSENVGNHSVSLYLIHPDLKSGGYAFPEGEMGVILVPPGDTEETQLEEPQLVELNYGPLVLVEDDQISQQAIQAKVYSPMGQGALQLNLSGPDKLVVEESQGEDLGEGFHQYQWSIPFDRSNAGKIYKISLTYHLGRERYSFEDRLMTVALKDGQIPDIWEPSMILEYDRTLNVPQGGQTDQTIRATVNYSLGMGQLNLNISGPGMQFVDSKAGRLQNGQRYLYDWSIPFTSSHVGNSYSIAYCVDIETDLQEADIQLAISMPNSQTFTPGNIVHYNGSNNTLCWPEITIDTNQGGNASYKFMSHANNSMAYIGPTIEPINVSGSVEPYLGVVQGSQIDDDFYSFTYTARITNISENQMPWIELMVRPPNSSWRTVGEKRQYDPVEGDVSWTMKPFENESYFGDAEFKFKIDGLETQTFRGPEIVAIYDGVSWIKSGTSIYSYRAWFNSTENLTIDLLYSEDAQRWSPANMPQYYKANSGRTIKTWPNQKAHKYFEFDININRDGEAK</sequence>
<comment type="caution">
    <text evidence="1">The sequence shown here is derived from an EMBL/GenBank/DDBJ whole genome shotgun (WGS) entry which is preliminary data.</text>
</comment>
<reference evidence="1 2" key="1">
    <citation type="journal article" date="2015" name="MBio">
        <title>Genome-Resolved Metagenomic Analysis Reveals Roles for Candidate Phyla and Other Microbial Community Members in Biogeochemical Transformations in Oil Reservoirs.</title>
        <authorList>
            <person name="Hu P."/>
            <person name="Tom L."/>
            <person name="Singh A."/>
            <person name="Thomas B.C."/>
            <person name="Baker B.J."/>
            <person name="Piceno Y.M."/>
            <person name="Andersen G.L."/>
            <person name="Banfield J.F."/>
        </authorList>
    </citation>
    <scope>NUCLEOTIDE SEQUENCE [LARGE SCALE GENOMIC DNA]</scope>
    <source>
        <strain evidence="1">57_489</strain>
    </source>
</reference>
<dbReference type="PATRIC" id="fig|301375.7.peg.1090"/>
<dbReference type="AlphaFoldDB" id="A0A101FS71"/>
<proteinExistence type="predicted"/>
<feature type="non-terminal residue" evidence="1">
    <location>
        <position position="1"/>
    </location>
</feature>
<evidence type="ECO:0000313" key="2">
    <source>
        <dbReference type="Proteomes" id="UP000057043"/>
    </source>
</evidence>